<dbReference type="EMBL" id="CAFBLK010000020">
    <property type="protein sequence ID" value="CAB4857100.1"/>
    <property type="molecule type" value="Genomic_DNA"/>
</dbReference>
<name>A0A6J7CH18_9ZZZZ</name>
<proteinExistence type="predicted"/>
<organism evidence="4">
    <name type="scientific">freshwater metagenome</name>
    <dbReference type="NCBI Taxonomy" id="449393"/>
    <lineage>
        <taxon>unclassified sequences</taxon>
        <taxon>metagenomes</taxon>
        <taxon>ecological metagenomes</taxon>
    </lineage>
</organism>
<evidence type="ECO:0000313" key="4">
    <source>
        <dbReference type="EMBL" id="CAB4857100.1"/>
    </source>
</evidence>
<feature type="transmembrane region" description="Helical" evidence="2">
    <location>
        <begin position="89"/>
        <end position="110"/>
    </location>
</feature>
<keyword evidence="2" id="KW-0812">Transmembrane</keyword>
<feature type="region of interest" description="Disordered" evidence="1">
    <location>
        <begin position="1"/>
        <end position="84"/>
    </location>
</feature>
<protein>
    <submittedName>
        <fullName evidence="4">Unannotated protein</fullName>
    </submittedName>
</protein>
<dbReference type="AlphaFoldDB" id="A0A6J7CH18"/>
<dbReference type="Gene3D" id="2.30.42.10">
    <property type="match status" value="1"/>
</dbReference>
<dbReference type="InterPro" id="IPR001478">
    <property type="entry name" value="PDZ"/>
</dbReference>
<dbReference type="Gene3D" id="2.40.10.10">
    <property type="entry name" value="Trypsin-like serine proteases"/>
    <property type="match status" value="1"/>
</dbReference>
<feature type="region of interest" description="Disordered" evidence="1">
    <location>
        <begin position="118"/>
        <end position="151"/>
    </location>
</feature>
<sequence length="463" mass="48216">MGARPLGGRGSVHCRVMPWKTPNPGSEWANGENPEPAGGESEPARAWMHPSELGQRFDAGSSKDLASETQQSSPSDRGDQADRGSRGGFVGRVAVSCAVLSIALGVFALGRYTSLPTSLRSDRAPQRERAAESRSGTTAKVGDDQGGRGASLGSSIAAVQIHQGAEVSTISGICVKGGIVTASDSVSQDGVQLNGAQITVEQITLSRESLQEDDQKDNQKDNRKDNQTATQHAVNVSSVDEVSGLAYLTGYRCPESQLSMEQAKRWRSGEALLIAARPDQEVLSAQVRAQVFSEGGVLANTAFGRTGDAVLIPMLEAGSKHTGSVTHPSAIGAALVNSSGEFMGVVIAEVNGSYLAIPSSMARRVISQFINGKKVEAGWLGLELDTDSKVLAVSPGSPAQGAGILVGEQIYATDGTRTAGVEALLASIQAHAPGDRLSLTIEHQGRTREVPVILGSRPADEGS</sequence>
<dbReference type="SUPFAM" id="SSF50156">
    <property type="entry name" value="PDZ domain-like"/>
    <property type="match status" value="1"/>
</dbReference>
<dbReference type="InterPro" id="IPR009003">
    <property type="entry name" value="Peptidase_S1_PA"/>
</dbReference>
<feature type="region of interest" description="Disordered" evidence="1">
    <location>
        <begin position="207"/>
        <end position="233"/>
    </location>
</feature>
<accession>A0A6J7CH18</accession>
<feature type="domain" description="PDZ" evidence="3">
    <location>
        <begin position="369"/>
        <end position="445"/>
    </location>
</feature>
<dbReference type="Pfam" id="PF13180">
    <property type="entry name" value="PDZ_2"/>
    <property type="match status" value="1"/>
</dbReference>
<evidence type="ECO:0000256" key="2">
    <source>
        <dbReference type="SAM" id="Phobius"/>
    </source>
</evidence>
<evidence type="ECO:0000259" key="3">
    <source>
        <dbReference type="PROSITE" id="PS50106"/>
    </source>
</evidence>
<keyword evidence="2" id="KW-1133">Transmembrane helix</keyword>
<dbReference type="InterPro" id="IPR043504">
    <property type="entry name" value="Peptidase_S1_PA_chymotrypsin"/>
</dbReference>
<reference evidence="4" key="1">
    <citation type="submission" date="2020-05" db="EMBL/GenBank/DDBJ databases">
        <authorList>
            <person name="Chiriac C."/>
            <person name="Salcher M."/>
            <person name="Ghai R."/>
            <person name="Kavagutti S V."/>
        </authorList>
    </citation>
    <scope>NUCLEOTIDE SEQUENCE</scope>
</reference>
<feature type="compositionally biased region" description="Gly residues" evidence="1">
    <location>
        <begin position="1"/>
        <end position="10"/>
    </location>
</feature>
<keyword evidence="2" id="KW-0472">Membrane</keyword>
<gene>
    <name evidence="4" type="ORF">UFOPK3317_00206</name>
</gene>
<dbReference type="PROSITE" id="PS50106">
    <property type="entry name" value="PDZ"/>
    <property type="match status" value="1"/>
</dbReference>
<evidence type="ECO:0000256" key="1">
    <source>
        <dbReference type="SAM" id="MobiDB-lite"/>
    </source>
</evidence>
<dbReference type="SUPFAM" id="SSF50494">
    <property type="entry name" value="Trypsin-like serine proteases"/>
    <property type="match status" value="1"/>
</dbReference>
<dbReference type="InterPro" id="IPR036034">
    <property type="entry name" value="PDZ_sf"/>
</dbReference>
<feature type="compositionally biased region" description="Basic and acidic residues" evidence="1">
    <location>
        <begin position="216"/>
        <end position="226"/>
    </location>
</feature>
<feature type="compositionally biased region" description="Basic and acidic residues" evidence="1">
    <location>
        <begin position="120"/>
        <end position="132"/>
    </location>
</feature>
<dbReference type="SMART" id="SM00228">
    <property type="entry name" value="PDZ"/>
    <property type="match status" value="1"/>
</dbReference>